<gene>
    <name evidence="2" type="ORF">PCOR1329_LOCUS54352</name>
</gene>
<evidence type="ECO:0000313" key="2">
    <source>
        <dbReference type="EMBL" id="CAK0867404.1"/>
    </source>
</evidence>
<reference evidence="2" key="1">
    <citation type="submission" date="2023-10" db="EMBL/GenBank/DDBJ databases">
        <authorList>
            <person name="Chen Y."/>
            <person name="Shah S."/>
            <person name="Dougan E. K."/>
            <person name="Thang M."/>
            <person name="Chan C."/>
        </authorList>
    </citation>
    <scope>NUCLEOTIDE SEQUENCE [LARGE SCALE GENOMIC DNA]</scope>
</reference>
<feature type="compositionally biased region" description="Low complexity" evidence="1">
    <location>
        <begin position="17"/>
        <end position="60"/>
    </location>
</feature>
<feature type="region of interest" description="Disordered" evidence="1">
    <location>
        <begin position="17"/>
        <end position="68"/>
    </location>
</feature>
<sequence length="68" mass="6679">MPKTAQHCPSWLGLLTTRGGLRGRASAAPAPRGRARATGSARARAGLGSSRAASDARGPAGMEGGHGG</sequence>
<dbReference type="Proteomes" id="UP001189429">
    <property type="component" value="Unassembled WGS sequence"/>
</dbReference>
<proteinExistence type="predicted"/>
<keyword evidence="3" id="KW-1185">Reference proteome</keyword>
<organism evidence="2 3">
    <name type="scientific">Prorocentrum cordatum</name>
    <dbReference type="NCBI Taxonomy" id="2364126"/>
    <lineage>
        <taxon>Eukaryota</taxon>
        <taxon>Sar</taxon>
        <taxon>Alveolata</taxon>
        <taxon>Dinophyceae</taxon>
        <taxon>Prorocentrales</taxon>
        <taxon>Prorocentraceae</taxon>
        <taxon>Prorocentrum</taxon>
    </lineage>
</organism>
<accession>A0ABN9V3L1</accession>
<protein>
    <submittedName>
        <fullName evidence="2">Uncharacterized protein</fullName>
    </submittedName>
</protein>
<evidence type="ECO:0000256" key="1">
    <source>
        <dbReference type="SAM" id="MobiDB-lite"/>
    </source>
</evidence>
<feature type="non-terminal residue" evidence="2">
    <location>
        <position position="68"/>
    </location>
</feature>
<comment type="caution">
    <text evidence="2">The sequence shown here is derived from an EMBL/GenBank/DDBJ whole genome shotgun (WGS) entry which is preliminary data.</text>
</comment>
<name>A0ABN9V3L1_9DINO</name>
<dbReference type="EMBL" id="CAUYUJ010016640">
    <property type="protein sequence ID" value="CAK0867404.1"/>
    <property type="molecule type" value="Genomic_DNA"/>
</dbReference>
<evidence type="ECO:0000313" key="3">
    <source>
        <dbReference type="Proteomes" id="UP001189429"/>
    </source>
</evidence>